<feature type="domain" description="Pyridoxamine 5'-phosphate oxidase N-terminal" evidence="7">
    <location>
        <begin position="55"/>
        <end position="177"/>
    </location>
</feature>
<comment type="function">
    <text evidence="5">Catalyzes the oxidation of either pyridoxine 5'-phosphate (PNP) or pyridoxamine 5'-phosphate (PMP) into pyridoxal 5'-phosphate (PLP).</text>
</comment>
<evidence type="ECO:0000313" key="9">
    <source>
        <dbReference type="EMBL" id="WPL18927.1"/>
    </source>
</evidence>
<keyword evidence="3 5" id="KW-0288">FMN</keyword>
<comment type="catalytic activity">
    <reaction evidence="5">
        <text>pyridoxine 5'-phosphate + O2 = pyridoxal 5'-phosphate + H2O2</text>
        <dbReference type="Rhea" id="RHEA:15149"/>
        <dbReference type="ChEBI" id="CHEBI:15379"/>
        <dbReference type="ChEBI" id="CHEBI:16240"/>
        <dbReference type="ChEBI" id="CHEBI:58589"/>
        <dbReference type="ChEBI" id="CHEBI:597326"/>
        <dbReference type="EC" id="1.4.3.5"/>
    </reaction>
</comment>
<dbReference type="PIRSF" id="PIRSF000190">
    <property type="entry name" value="Pyd_amn-ph_oxd"/>
    <property type="match status" value="1"/>
</dbReference>
<comment type="caution">
    <text evidence="5">Lacks conserved residue(s) required for the propagation of feature annotation.</text>
</comment>
<dbReference type="Proteomes" id="UP001432180">
    <property type="component" value="Chromosome"/>
</dbReference>
<evidence type="ECO:0000256" key="5">
    <source>
        <dbReference type="HAMAP-Rule" id="MF_01629"/>
    </source>
</evidence>
<feature type="binding site" evidence="5">
    <location>
        <position position="123"/>
    </location>
    <ligand>
        <name>FMN</name>
        <dbReference type="ChEBI" id="CHEBI:58210"/>
    </ligand>
</feature>
<sequence length="232" mass="26822">MTDFDLQDTAARSQDYSPDHSPAQWRAHFMESGLQRADLDSDPICQFERWYRFACATEIPEPNAMSLATVDGNGQPWVRSVLLKLYDQRGFVFFTNFGSDKARQIQAHPRVALLFPWVAFARQVQINGRAERISTAESLKYFATRGRGSQIGAWASPQSQVIRSRALLEAKVEQIKQRFAEGQVPLPDFWGGYRVVPEHVEFWQGRDNRLHDRFRYQRRTDDAGWTIERLAP</sequence>
<dbReference type="InterPro" id="IPR012349">
    <property type="entry name" value="Split_barrel_FMN-bd"/>
</dbReference>
<dbReference type="InterPro" id="IPR019576">
    <property type="entry name" value="Pyridoxamine_oxidase_dimer_C"/>
</dbReference>
<dbReference type="GO" id="GO:0004733">
    <property type="term" value="F:pyridoxamine phosphate oxidase activity"/>
    <property type="evidence" value="ECO:0007669"/>
    <property type="project" value="UniProtKB-EC"/>
</dbReference>
<comment type="cofactor">
    <cofactor evidence="5">
        <name>FMN</name>
        <dbReference type="ChEBI" id="CHEBI:58210"/>
    </cofactor>
    <text evidence="5">Binds 1 FMN per subunit.</text>
</comment>
<evidence type="ECO:0000259" key="8">
    <source>
        <dbReference type="Pfam" id="PF10590"/>
    </source>
</evidence>
<feature type="binding site" evidence="5">
    <location>
        <position position="101"/>
    </location>
    <ligand>
        <name>FMN</name>
        <dbReference type="ChEBI" id="CHEBI:58210"/>
    </ligand>
</feature>
<evidence type="ECO:0000256" key="4">
    <source>
        <dbReference type="ARBA" id="ARBA00023002"/>
    </source>
</evidence>
<dbReference type="SUPFAM" id="SSF50475">
    <property type="entry name" value="FMN-binding split barrel"/>
    <property type="match status" value="1"/>
</dbReference>
<feature type="binding site" evidence="5">
    <location>
        <position position="145"/>
    </location>
    <ligand>
        <name>substrate</name>
    </ligand>
</feature>
<dbReference type="InterPro" id="IPR019740">
    <property type="entry name" value="Pyridox_Oxase_CS"/>
</dbReference>
<proteinExistence type="inferred from homology"/>
<feature type="region of interest" description="Disordered" evidence="6">
    <location>
        <begin position="1"/>
        <end position="20"/>
    </location>
</feature>
<name>A0ABZ0SFM4_9GAMM</name>
<dbReference type="EMBL" id="CP121472">
    <property type="protein sequence ID" value="WPL18927.1"/>
    <property type="molecule type" value="Genomic_DNA"/>
</dbReference>
<comment type="similarity">
    <text evidence="1 5">Belongs to the pyridoxamine 5'-phosphate oxidase family.</text>
</comment>
<feature type="binding site" evidence="5">
    <location>
        <begin position="158"/>
        <end position="159"/>
    </location>
    <ligand>
        <name>FMN</name>
        <dbReference type="ChEBI" id="CHEBI:58210"/>
    </ligand>
</feature>
<comment type="subunit">
    <text evidence="5">Homodimer.</text>
</comment>
<evidence type="ECO:0000313" key="10">
    <source>
        <dbReference type="Proteomes" id="UP001432180"/>
    </source>
</evidence>
<feature type="binding site" evidence="5">
    <location>
        <begin position="209"/>
        <end position="211"/>
    </location>
    <ligand>
        <name>substrate</name>
    </ligand>
</feature>
<feature type="binding site" evidence="5">
    <location>
        <position position="149"/>
    </location>
    <ligand>
        <name>substrate</name>
    </ligand>
</feature>
<keyword evidence="4 5" id="KW-0560">Oxidoreductase</keyword>
<dbReference type="Pfam" id="PF01243">
    <property type="entry name" value="PNPOx_N"/>
    <property type="match status" value="1"/>
</dbReference>
<comment type="pathway">
    <text evidence="5">Cofactor metabolism; pyridoxal 5'-phosphate salvage; pyridoxal 5'-phosphate from pyridoxine 5'-phosphate: step 1/1.</text>
</comment>
<evidence type="ECO:0000256" key="2">
    <source>
        <dbReference type="ARBA" id="ARBA00022630"/>
    </source>
</evidence>
<feature type="binding site" evidence="5">
    <location>
        <begin position="79"/>
        <end position="84"/>
    </location>
    <ligand>
        <name>FMN</name>
        <dbReference type="ChEBI" id="CHEBI:58210"/>
    </ligand>
</feature>
<evidence type="ECO:0000259" key="7">
    <source>
        <dbReference type="Pfam" id="PF01243"/>
    </source>
</evidence>
<feature type="domain" description="Pyridoxine 5'-phosphate oxidase dimerisation C-terminal" evidence="8">
    <location>
        <begin position="190"/>
        <end position="232"/>
    </location>
</feature>
<accession>A0ABZ0SFM4</accession>
<feature type="binding site" evidence="5">
    <location>
        <begin position="94"/>
        <end position="95"/>
    </location>
    <ligand>
        <name>FMN</name>
        <dbReference type="ChEBI" id="CHEBI:58210"/>
    </ligand>
</feature>
<feature type="binding site" evidence="5">
    <location>
        <position position="84"/>
    </location>
    <ligand>
        <name>substrate</name>
    </ligand>
</feature>
<comment type="catalytic activity">
    <reaction evidence="5">
        <text>pyridoxamine 5'-phosphate + O2 + H2O = pyridoxal 5'-phosphate + H2O2 + NH4(+)</text>
        <dbReference type="Rhea" id="RHEA:15817"/>
        <dbReference type="ChEBI" id="CHEBI:15377"/>
        <dbReference type="ChEBI" id="CHEBI:15379"/>
        <dbReference type="ChEBI" id="CHEBI:16240"/>
        <dbReference type="ChEBI" id="CHEBI:28938"/>
        <dbReference type="ChEBI" id="CHEBI:58451"/>
        <dbReference type="ChEBI" id="CHEBI:597326"/>
        <dbReference type="EC" id="1.4.3.5"/>
    </reaction>
</comment>
<dbReference type="EC" id="1.4.3.5" evidence="5"/>
<feature type="binding site" evidence="5">
    <location>
        <position position="203"/>
    </location>
    <ligand>
        <name>FMN</name>
        <dbReference type="ChEBI" id="CHEBI:58210"/>
    </ligand>
</feature>
<reference evidence="9 10" key="1">
    <citation type="journal article" date="2023" name="Microorganisms">
        <title>Thiorhodovibrio frisius and Trv. litoralis spp. nov., Two Novel Members from a Clade of Fastidious Purple Sulfur Bacteria That Exhibit Unique Red-Shifted Light-Harvesting Capabilities.</title>
        <authorList>
            <person name="Methner A."/>
            <person name="Kuzyk S.B."/>
            <person name="Petersen J."/>
            <person name="Bauer S."/>
            <person name="Brinkmann H."/>
            <person name="Sichau K."/>
            <person name="Wanner G."/>
            <person name="Wolf J."/>
            <person name="Neumann-Schaal M."/>
            <person name="Henke P."/>
            <person name="Tank M."/>
            <person name="Sproer C."/>
            <person name="Bunk B."/>
            <person name="Overmann J."/>
        </authorList>
    </citation>
    <scope>NUCLEOTIDE SEQUENCE [LARGE SCALE GENOMIC DNA]</scope>
    <source>
        <strain evidence="9 10">DSM 6702</strain>
    </source>
</reference>
<protein>
    <recommendedName>
        <fullName evidence="5">Pyridoxine/pyridoxamine 5'-phosphate oxidase</fullName>
        <ecNumber evidence="5">1.4.3.5</ecNumber>
    </recommendedName>
    <alternativeName>
        <fullName evidence="5">PNP/PMP oxidase</fullName>
        <shortName evidence="5">PNPOx</shortName>
    </alternativeName>
    <alternativeName>
        <fullName evidence="5">Pyridoxal 5'-phosphate synthase</fullName>
    </alternativeName>
</protein>
<dbReference type="NCBIfam" id="NF004231">
    <property type="entry name" value="PRK05679.1"/>
    <property type="match status" value="1"/>
</dbReference>
<dbReference type="Pfam" id="PF10590">
    <property type="entry name" value="PNP_phzG_C"/>
    <property type="match status" value="1"/>
</dbReference>
<keyword evidence="10" id="KW-1185">Reference proteome</keyword>
<gene>
    <name evidence="5 9" type="primary">pdxH</name>
    <name evidence="9" type="ORF">Thiowin_04023</name>
</gene>
<evidence type="ECO:0000256" key="3">
    <source>
        <dbReference type="ARBA" id="ARBA00022643"/>
    </source>
</evidence>
<feature type="binding site" evidence="5">
    <location>
        <position position="141"/>
    </location>
    <ligand>
        <name>substrate</name>
    </ligand>
</feature>
<dbReference type="InterPro" id="IPR000659">
    <property type="entry name" value="Pyridox_Oxase"/>
</dbReference>
<dbReference type="InterPro" id="IPR011576">
    <property type="entry name" value="Pyridox_Oxase_N"/>
</dbReference>
<dbReference type="Gene3D" id="2.30.110.10">
    <property type="entry name" value="Electron Transport, Fmn-binding Protein, Chain A"/>
    <property type="match status" value="1"/>
</dbReference>
<organism evidence="9 10">
    <name type="scientific">Thiorhodovibrio winogradskyi</name>
    <dbReference type="NCBI Taxonomy" id="77007"/>
    <lineage>
        <taxon>Bacteria</taxon>
        <taxon>Pseudomonadati</taxon>
        <taxon>Pseudomonadota</taxon>
        <taxon>Gammaproteobacteria</taxon>
        <taxon>Chromatiales</taxon>
        <taxon>Chromatiaceae</taxon>
        <taxon>Thiorhodovibrio</taxon>
    </lineage>
</organism>
<dbReference type="HAMAP" id="MF_01629">
    <property type="entry name" value="PdxH"/>
    <property type="match status" value="1"/>
</dbReference>
<dbReference type="NCBIfam" id="TIGR00558">
    <property type="entry name" value="pdxH"/>
    <property type="match status" value="1"/>
</dbReference>
<dbReference type="PANTHER" id="PTHR10851">
    <property type="entry name" value="PYRIDOXINE-5-PHOSPHATE OXIDASE"/>
    <property type="match status" value="1"/>
</dbReference>
<evidence type="ECO:0000256" key="6">
    <source>
        <dbReference type="SAM" id="MobiDB-lite"/>
    </source>
</evidence>
<feature type="binding site" evidence="5">
    <location>
        <position position="213"/>
    </location>
    <ligand>
        <name>FMN</name>
        <dbReference type="ChEBI" id="CHEBI:58210"/>
    </ligand>
</feature>
<evidence type="ECO:0000256" key="1">
    <source>
        <dbReference type="ARBA" id="ARBA00007301"/>
    </source>
</evidence>
<dbReference type="PANTHER" id="PTHR10851:SF0">
    <property type="entry name" value="PYRIDOXINE-5'-PHOSPHATE OXIDASE"/>
    <property type="match status" value="1"/>
</dbReference>
<keyword evidence="2 5" id="KW-0285">Flavoprotein</keyword>
<dbReference type="PROSITE" id="PS01064">
    <property type="entry name" value="PYRIDOX_OXIDASE"/>
    <property type="match status" value="1"/>
</dbReference>
<keyword evidence="5" id="KW-0664">Pyridoxine biosynthesis</keyword>
<comment type="pathway">
    <text evidence="5">Cofactor metabolism; pyridoxal 5'-phosphate salvage; pyridoxal 5'-phosphate from pyridoxamine 5'-phosphate: step 1/1.</text>
</comment>